<evidence type="ECO:0000256" key="1">
    <source>
        <dbReference type="SAM" id="Phobius"/>
    </source>
</evidence>
<reference evidence="2 3" key="1">
    <citation type="submission" date="2020-07" db="EMBL/GenBank/DDBJ databases">
        <title>Characterization and genome sequencing of isolate MD1, a novel member within the family Lachnospiraceae.</title>
        <authorList>
            <person name="Rettenmaier R."/>
            <person name="Di Bello L."/>
            <person name="Zinser C."/>
            <person name="Scheitz K."/>
            <person name="Liebl W."/>
            <person name="Zverlov V."/>
        </authorList>
    </citation>
    <scope>NUCLEOTIDE SEQUENCE [LARGE SCALE GENOMIC DNA]</scope>
    <source>
        <strain evidence="2 3">MD1</strain>
    </source>
</reference>
<keyword evidence="1" id="KW-0472">Membrane</keyword>
<evidence type="ECO:0000313" key="3">
    <source>
        <dbReference type="Proteomes" id="UP000574276"/>
    </source>
</evidence>
<sequence>MELITIFFILNATILLLHEIESAYEREWEILKLPGKIDGFVLLHIPIIILFFYGALEIEKLTYAGLLLGIITGAGGFIPFLVHRIFVVRKDRFHSRISNVLIYTNIITGIATLLLSIKLIIGI</sequence>
<accession>A0A839K4T1</accession>
<feature type="transmembrane region" description="Helical" evidence="1">
    <location>
        <begin position="36"/>
        <end position="56"/>
    </location>
</feature>
<dbReference type="EMBL" id="JACEGA010000001">
    <property type="protein sequence ID" value="MBB2184357.1"/>
    <property type="molecule type" value="Genomic_DNA"/>
</dbReference>
<keyword evidence="1" id="KW-0812">Transmembrane</keyword>
<keyword evidence="1" id="KW-1133">Transmembrane helix</keyword>
<gene>
    <name evidence="2" type="ORF">H0486_15860</name>
</gene>
<dbReference type="RefSeq" id="WP_228353937.1">
    <property type="nucleotide sequence ID" value="NZ_JACEGA010000001.1"/>
</dbReference>
<organism evidence="2 3">
    <name type="scientific">Variimorphobacter saccharofermentans</name>
    <dbReference type="NCBI Taxonomy" id="2755051"/>
    <lineage>
        <taxon>Bacteria</taxon>
        <taxon>Bacillati</taxon>
        <taxon>Bacillota</taxon>
        <taxon>Clostridia</taxon>
        <taxon>Lachnospirales</taxon>
        <taxon>Lachnospiraceae</taxon>
        <taxon>Variimorphobacter</taxon>
    </lineage>
</organism>
<feature type="transmembrane region" description="Helical" evidence="1">
    <location>
        <begin position="100"/>
        <end position="121"/>
    </location>
</feature>
<comment type="caution">
    <text evidence="2">The sequence shown here is derived from an EMBL/GenBank/DDBJ whole genome shotgun (WGS) entry which is preliminary data.</text>
</comment>
<dbReference type="Pfam" id="PF20460">
    <property type="entry name" value="DUF6713"/>
    <property type="match status" value="1"/>
</dbReference>
<name>A0A839K4T1_9FIRM</name>
<proteinExistence type="predicted"/>
<feature type="transmembrane region" description="Helical" evidence="1">
    <location>
        <begin position="62"/>
        <end position="88"/>
    </location>
</feature>
<dbReference type="InterPro" id="IPR046559">
    <property type="entry name" value="DUF6713"/>
</dbReference>
<evidence type="ECO:0000313" key="2">
    <source>
        <dbReference type="EMBL" id="MBB2184357.1"/>
    </source>
</evidence>
<dbReference type="Proteomes" id="UP000574276">
    <property type="component" value="Unassembled WGS sequence"/>
</dbReference>
<keyword evidence="3" id="KW-1185">Reference proteome</keyword>
<dbReference type="AlphaFoldDB" id="A0A839K4T1"/>
<protein>
    <submittedName>
        <fullName evidence="2">Uncharacterized protein</fullName>
    </submittedName>
</protein>